<evidence type="ECO:0000256" key="4">
    <source>
        <dbReference type="ARBA" id="ARBA00023242"/>
    </source>
</evidence>
<keyword evidence="2 5" id="KW-0238">DNA-binding</keyword>
<keyword evidence="1" id="KW-0805">Transcription regulation</keyword>
<evidence type="ECO:0000259" key="7">
    <source>
        <dbReference type="PROSITE" id="PS50118"/>
    </source>
</evidence>
<protein>
    <recommendedName>
        <fullName evidence="7">HMG box domain-containing protein</fullName>
    </recommendedName>
</protein>
<dbReference type="STRING" id="6832.A0A553N7N1"/>
<evidence type="ECO:0000313" key="9">
    <source>
        <dbReference type="Proteomes" id="UP000318571"/>
    </source>
</evidence>
<dbReference type="CDD" id="cd22029">
    <property type="entry name" value="HMG-box_SoxC"/>
    <property type="match status" value="1"/>
</dbReference>
<comment type="caution">
    <text evidence="8">The sequence shown here is derived from an EMBL/GenBank/DDBJ whole genome shotgun (WGS) entry which is preliminary data.</text>
</comment>
<keyword evidence="3" id="KW-0804">Transcription</keyword>
<dbReference type="PANTHER" id="PTHR10270:SF323">
    <property type="entry name" value="TRANSCRIPTION FACTOR SOX-14-RELATED"/>
    <property type="match status" value="1"/>
</dbReference>
<dbReference type="GO" id="GO:0001228">
    <property type="term" value="F:DNA-binding transcription activator activity, RNA polymerase II-specific"/>
    <property type="evidence" value="ECO:0007669"/>
    <property type="project" value="TreeGrafter"/>
</dbReference>
<dbReference type="EMBL" id="VCGU01000459">
    <property type="protein sequence ID" value="TRY61447.1"/>
    <property type="molecule type" value="Genomic_DNA"/>
</dbReference>
<dbReference type="FunFam" id="1.10.30.10:FF:000003">
    <property type="entry name" value="Putative transcription factor SOX-6"/>
    <property type="match status" value="1"/>
</dbReference>
<dbReference type="Proteomes" id="UP000318571">
    <property type="component" value="Chromosome 8"/>
</dbReference>
<feature type="region of interest" description="Disordered" evidence="6">
    <location>
        <begin position="15"/>
        <end position="69"/>
    </location>
</feature>
<dbReference type="InterPro" id="IPR050140">
    <property type="entry name" value="SRY-related_HMG-box_TF-like"/>
</dbReference>
<feature type="compositionally biased region" description="Polar residues" evidence="6">
    <location>
        <begin position="149"/>
        <end position="162"/>
    </location>
</feature>
<evidence type="ECO:0000256" key="3">
    <source>
        <dbReference type="ARBA" id="ARBA00023163"/>
    </source>
</evidence>
<dbReference type="SUPFAM" id="SSF47095">
    <property type="entry name" value="HMG-box"/>
    <property type="match status" value="1"/>
</dbReference>
<gene>
    <name evidence="8" type="ORF">TCAL_09091</name>
</gene>
<dbReference type="GO" id="GO:0000122">
    <property type="term" value="P:negative regulation of transcription by RNA polymerase II"/>
    <property type="evidence" value="ECO:0007669"/>
    <property type="project" value="TreeGrafter"/>
</dbReference>
<dbReference type="GO" id="GO:0007420">
    <property type="term" value="P:brain development"/>
    <property type="evidence" value="ECO:0007669"/>
    <property type="project" value="TreeGrafter"/>
</dbReference>
<proteinExistence type="predicted"/>
<dbReference type="GO" id="GO:0030182">
    <property type="term" value="P:neuron differentiation"/>
    <property type="evidence" value="ECO:0007669"/>
    <property type="project" value="TreeGrafter"/>
</dbReference>
<dbReference type="InterPro" id="IPR009071">
    <property type="entry name" value="HMG_box_dom"/>
</dbReference>
<feature type="region of interest" description="Disordered" evidence="6">
    <location>
        <begin position="133"/>
        <end position="170"/>
    </location>
</feature>
<dbReference type="PANTHER" id="PTHR10270">
    <property type="entry name" value="SOX TRANSCRIPTION FACTOR"/>
    <property type="match status" value="1"/>
</dbReference>
<dbReference type="GO" id="GO:0005634">
    <property type="term" value="C:nucleus"/>
    <property type="evidence" value="ECO:0007669"/>
    <property type="project" value="UniProtKB-UniRule"/>
</dbReference>
<evidence type="ECO:0000256" key="6">
    <source>
        <dbReference type="SAM" id="MobiDB-lite"/>
    </source>
</evidence>
<dbReference type="PROSITE" id="PS50118">
    <property type="entry name" value="HMG_BOX_2"/>
    <property type="match status" value="1"/>
</dbReference>
<evidence type="ECO:0000256" key="2">
    <source>
        <dbReference type="ARBA" id="ARBA00023125"/>
    </source>
</evidence>
<evidence type="ECO:0000256" key="5">
    <source>
        <dbReference type="PROSITE-ProRule" id="PRU00267"/>
    </source>
</evidence>
<reference evidence="8 9" key="1">
    <citation type="journal article" date="2018" name="Nat. Ecol. Evol.">
        <title>Genomic signatures of mitonuclear coevolution across populations of Tigriopus californicus.</title>
        <authorList>
            <person name="Barreto F.S."/>
            <person name="Watson E.T."/>
            <person name="Lima T.G."/>
            <person name="Willett C.S."/>
            <person name="Edmands S."/>
            <person name="Li W."/>
            <person name="Burton R.S."/>
        </authorList>
    </citation>
    <scope>NUCLEOTIDE SEQUENCE [LARGE SCALE GENOMIC DNA]</scope>
    <source>
        <strain evidence="8 9">San Diego</strain>
    </source>
</reference>
<dbReference type="Gene3D" id="1.10.30.10">
    <property type="entry name" value="High mobility group box domain"/>
    <property type="match status" value="1"/>
</dbReference>
<dbReference type="SMART" id="SM00398">
    <property type="entry name" value="HMG"/>
    <property type="match status" value="1"/>
</dbReference>
<sequence length="365" mass="40859">MYELSHIDLDLELSSPVHGNEENNLAMSPMSPSSSQADMIFGSTKVNRNSSTPYTDATQTKKQSPHHIKRPMNAFMVFSHMERKKIIEQQPDIHNAEVSKALGRKWKDLMDEEREPYIQEAERLRLLHMRQYPDYKYQPRKRASKPKSPISSENKITKSPSPRKSPHQKLFSRVKSDGEFTGLIGTFGGSSFVNSSRVKFSPSKKCALANVDHNRLNLRLTIDSKFKARLRQSQEAQQLQPMSNLAEAAMEIEQQNQPAVKPQPSLVVQYCPSSPLNPPSSPMSSTSIISSPEYASASLYDESNVIRTKFCLDSEAPSTMANLDKLEDLSELLQIPPSEFAFDLGDLFGNADQDSSGSILGTLAH</sequence>
<dbReference type="AlphaFoldDB" id="A0A553N7N1"/>
<evidence type="ECO:0000256" key="1">
    <source>
        <dbReference type="ARBA" id="ARBA00023015"/>
    </source>
</evidence>
<keyword evidence="9" id="KW-1185">Reference proteome</keyword>
<feature type="DNA-binding region" description="HMG box" evidence="5">
    <location>
        <begin position="68"/>
        <end position="136"/>
    </location>
</feature>
<feature type="compositionally biased region" description="Polar residues" evidence="6">
    <location>
        <begin position="44"/>
        <end position="62"/>
    </location>
</feature>
<evidence type="ECO:0000313" key="8">
    <source>
        <dbReference type="EMBL" id="TRY61447.1"/>
    </source>
</evidence>
<name>A0A553N7N1_TIGCA</name>
<accession>A0A553N7N1</accession>
<dbReference type="OrthoDB" id="6247875at2759"/>
<feature type="domain" description="HMG box" evidence="7">
    <location>
        <begin position="68"/>
        <end position="136"/>
    </location>
</feature>
<dbReference type="InterPro" id="IPR036910">
    <property type="entry name" value="HMG_box_dom_sf"/>
</dbReference>
<keyword evidence="4 5" id="KW-0539">Nucleus</keyword>
<dbReference type="Pfam" id="PF00505">
    <property type="entry name" value="HMG_box"/>
    <property type="match status" value="1"/>
</dbReference>
<organism evidence="8 9">
    <name type="scientific">Tigriopus californicus</name>
    <name type="common">Marine copepod</name>
    <dbReference type="NCBI Taxonomy" id="6832"/>
    <lineage>
        <taxon>Eukaryota</taxon>
        <taxon>Metazoa</taxon>
        <taxon>Ecdysozoa</taxon>
        <taxon>Arthropoda</taxon>
        <taxon>Crustacea</taxon>
        <taxon>Multicrustacea</taxon>
        <taxon>Hexanauplia</taxon>
        <taxon>Copepoda</taxon>
        <taxon>Harpacticoida</taxon>
        <taxon>Harpacticidae</taxon>
        <taxon>Tigriopus</taxon>
    </lineage>
</organism>
<dbReference type="GO" id="GO:0000978">
    <property type="term" value="F:RNA polymerase II cis-regulatory region sequence-specific DNA binding"/>
    <property type="evidence" value="ECO:0007669"/>
    <property type="project" value="TreeGrafter"/>
</dbReference>